<keyword evidence="10" id="KW-1185">Reference proteome</keyword>
<dbReference type="PANTHER" id="PTHR24388:SF54">
    <property type="entry name" value="PROTEIN ESCARGOT"/>
    <property type="match status" value="1"/>
</dbReference>
<keyword evidence="6" id="KW-0539">Nucleus</keyword>
<comment type="subcellular location">
    <subcellularLocation>
        <location evidence="1">Nucleus</location>
    </subcellularLocation>
</comment>
<keyword evidence="5" id="KW-0862">Zinc</keyword>
<dbReference type="GO" id="GO:0005634">
    <property type="term" value="C:nucleus"/>
    <property type="evidence" value="ECO:0007669"/>
    <property type="project" value="UniProtKB-SubCell"/>
</dbReference>
<proteinExistence type="predicted"/>
<dbReference type="SUPFAM" id="SSF57667">
    <property type="entry name" value="beta-beta-alpha zinc fingers"/>
    <property type="match status" value="1"/>
</dbReference>
<dbReference type="InterPro" id="IPR036236">
    <property type="entry name" value="Znf_C2H2_sf"/>
</dbReference>
<evidence type="ECO:0000313" key="10">
    <source>
        <dbReference type="Proteomes" id="UP000297777"/>
    </source>
</evidence>
<dbReference type="Pfam" id="PF13912">
    <property type="entry name" value="zf-C2H2_6"/>
    <property type="match status" value="1"/>
</dbReference>
<feature type="domain" description="C2H2-type" evidence="8">
    <location>
        <begin position="247"/>
        <end position="274"/>
    </location>
</feature>
<evidence type="ECO:0000256" key="2">
    <source>
        <dbReference type="ARBA" id="ARBA00022723"/>
    </source>
</evidence>
<dbReference type="GO" id="GO:0000981">
    <property type="term" value="F:DNA-binding transcription factor activity, RNA polymerase II-specific"/>
    <property type="evidence" value="ECO:0007669"/>
    <property type="project" value="TreeGrafter"/>
</dbReference>
<dbReference type="GO" id="GO:0008270">
    <property type="term" value="F:zinc ion binding"/>
    <property type="evidence" value="ECO:0007669"/>
    <property type="project" value="UniProtKB-KW"/>
</dbReference>
<evidence type="ECO:0000256" key="1">
    <source>
        <dbReference type="ARBA" id="ARBA00004123"/>
    </source>
</evidence>
<evidence type="ECO:0000313" key="9">
    <source>
        <dbReference type="EMBL" id="TGO12011.1"/>
    </source>
</evidence>
<accession>A0A4Z1ES71</accession>
<comment type="caution">
    <text evidence="9">The sequence shown here is derived from an EMBL/GenBank/DDBJ whole genome shotgun (WGS) entry which is preliminary data.</text>
</comment>
<dbReference type="Gene3D" id="3.30.160.60">
    <property type="entry name" value="Classic Zinc Finger"/>
    <property type="match status" value="2"/>
</dbReference>
<dbReference type="SMART" id="SM00355">
    <property type="entry name" value="ZnF_C2H2"/>
    <property type="match status" value="2"/>
</dbReference>
<dbReference type="FunFam" id="3.30.160.60:FF:002343">
    <property type="entry name" value="Zinc finger protein 33A"/>
    <property type="match status" value="1"/>
</dbReference>
<organism evidence="9 10">
    <name type="scientific">Botrytis tulipae</name>
    <dbReference type="NCBI Taxonomy" id="87230"/>
    <lineage>
        <taxon>Eukaryota</taxon>
        <taxon>Fungi</taxon>
        <taxon>Dikarya</taxon>
        <taxon>Ascomycota</taxon>
        <taxon>Pezizomycotina</taxon>
        <taxon>Leotiomycetes</taxon>
        <taxon>Helotiales</taxon>
        <taxon>Sclerotiniaceae</taxon>
        <taxon>Botrytis</taxon>
    </lineage>
</organism>
<evidence type="ECO:0000256" key="5">
    <source>
        <dbReference type="ARBA" id="ARBA00022833"/>
    </source>
</evidence>
<dbReference type="GO" id="GO:0000978">
    <property type="term" value="F:RNA polymerase II cis-regulatory region sequence-specific DNA binding"/>
    <property type="evidence" value="ECO:0007669"/>
    <property type="project" value="TreeGrafter"/>
</dbReference>
<feature type="domain" description="C2H2-type" evidence="8">
    <location>
        <begin position="275"/>
        <end position="302"/>
    </location>
</feature>
<evidence type="ECO:0000259" key="8">
    <source>
        <dbReference type="PROSITE" id="PS50157"/>
    </source>
</evidence>
<evidence type="ECO:0000256" key="4">
    <source>
        <dbReference type="ARBA" id="ARBA00022771"/>
    </source>
</evidence>
<evidence type="ECO:0000256" key="3">
    <source>
        <dbReference type="ARBA" id="ARBA00022737"/>
    </source>
</evidence>
<dbReference type="PROSITE" id="PS00028">
    <property type="entry name" value="ZINC_FINGER_C2H2_1"/>
    <property type="match status" value="2"/>
</dbReference>
<keyword evidence="2" id="KW-0479">Metal-binding</keyword>
<gene>
    <name evidence="9" type="ORF">BTUL_0096g00080</name>
</gene>
<dbReference type="InterPro" id="IPR013087">
    <property type="entry name" value="Znf_C2H2_type"/>
</dbReference>
<evidence type="ECO:0000256" key="7">
    <source>
        <dbReference type="PROSITE-ProRule" id="PRU00042"/>
    </source>
</evidence>
<keyword evidence="3" id="KW-0677">Repeat</keyword>
<dbReference type="PANTHER" id="PTHR24388">
    <property type="entry name" value="ZINC FINGER PROTEIN"/>
    <property type="match status" value="1"/>
</dbReference>
<dbReference type="Proteomes" id="UP000297777">
    <property type="component" value="Unassembled WGS sequence"/>
</dbReference>
<reference evidence="9 10" key="1">
    <citation type="submission" date="2017-12" db="EMBL/GenBank/DDBJ databases">
        <title>Comparative genomics of Botrytis spp.</title>
        <authorList>
            <person name="Valero-Jimenez C.A."/>
            <person name="Tapia P."/>
            <person name="Veloso J."/>
            <person name="Silva-Moreno E."/>
            <person name="Staats M."/>
            <person name="Valdes J.H."/>
            <person name="Van Kan J.A.L."/>
        </authorList>
    </citation>
    <scope>NUCLEOTIDE SEQUENCE [LARGE SCALE GENOMIC DNA]</scope>
    <source>
        <strain evidence="9 10">Bt9001</strain>
    </source>
</reference>
<dbReference type="EMBL" id="PQXH01000096">
    <property type="protein sequence ID" value="TGO12011.1"/>
    <property type="molecule type" value="Genomic_DNA"/>
</dbReference>
<dbReference type="InterPro" id="IPR050527">
    <property type="entry name" value="Snail/Krueppel_Znf"/>
</dbReference>
<dbReference type="AlphaFoldDB" id="A0A4Z1ES71"/>
<evidence type="ECO:0000256" key="6">
    <source>
        <dbReference type="ARBA" id="ARBA00023242"/>
    </source>
</evidence>
<name>A0A4Z1ES71_9HELO</name>
<dbReference type="OrthoDB" id="8117402at2759"/>
<sequence length="426" mass="47970">MNEDNTKNHQRSFLEQAPSTQLLLERYKCYTMYKLLDSLDLKLTLLETINSLNVLKIWRADFNANINVLNEMAIAAFYEKYSSLQAAANSPSVHSQNLDQSRESKKASGLRISEIIDLTLDSDEGCLDIGVGNASEKSSNSVDYSIPHGVAQSTTIITPPQSIQRSEHSSINQYMGEKPVLDGSGSTDPGLDLQYAETQMQTANSTLRTPFDTQPLYSAPEEISLQTISGSETVPSSTAARRRGDPHRCNVCSKTLTRGTTLREHARSHTNERPYKCSICEKNFSRHKDCRRHELLHANAKEFHCGGRLNRHDQLGFGCGRGFTRMDALKAHWKSLSGADCLKALFERAKEINHDFLEQRHFDDTRCVCDNKFESIDDLEIHFEVPLQSSCLRQTVIETGLIFARGGFGDVALTLIRNRKHQRRTK</sequence>
<keyword evidence="4 7" id="KW-0863">Zinc-finger</keyword>
<dbReference type="PROSITE" id="PS50157">
    <property type="entry name" value="ZINC_FINGER_C2H2_2"/>
    <property type="match status" value="2"/>
</dbReference>
<protein>
    <recommendedName>
        <fullName evidence="8">C2H2-type domain-containing protein</fullName>
    </recommendedName>
</protein>